<dbReference type="SUPFAM" id="SSF55486">
    <property type="entry name" value="Metalloproteases ('zincins'), catalytic domain"/>
    <property type="match status" value="1"/>
</dbReference>
<reference evidence="1" key="1">
    <citation type="journal article" date="2020" name="Cell">
        <title>Large-Scale Comparative Analyses of Tick Genomes Elucidate Their Genetic Diversity and Vector Capacities.</title>
        <authorList>
            <consortium name="Tick Genome and Microbiome Consortium (TIGMIC)"/>
            <person name="Jia N."/>
            <person name="Wang J."/>
            <person name="Shi W."/>
            <person name="Du L."/>
            <person name="Sun Y."/>
            <person name="Zhan W."/>
            <person name="Jiang J.F."/>
            <person name="Wang Q."/>
            <person name="Zhang B."/>
            <person name="Ji P."/>
            <person name="Bell-Sakyi L."/>
            <person name="Cui X.M."/>
            <person name="Yuan T.T."/>
            <person name="Jiang B.G."/>
            <person name="Yang W.F."/>
            <person name="Lam T.T."/>
            <person name="Chang Q.C."/>
            <person name="Ding S.J."/>
            <person name="Wang X.J."/>
            <person name="Zhu J.G."/>
            <person name="Ruan X.D."/>
            <person name="Zhao L."/>
            <person name="Wei J.T."/>
            <person name="Ye R.Z."/>
            <person name="Que T.C."/>
            <person name="Du C.H."/>
            <person name="Zhou Y.H."/>
            <person name="Cheng J.X."/>
            <person name="Dai P.F."/>
            <person name="Guo W.B."/>
            <person name="Han X.H."/>
            <person name="Huang E.J."/>
            <person name="Li L.F."/>
            <person name="Wei W."/>
            <person name="Gao Y.C."/>
            <person name="Liu J.Z."/>
            <person name="Shao H.Z."/>
            <person name="Wang X."/>
            <person name="Wang C.C."/>
            <person name="Yang T.C."/>
            <person name="Huo Q.B."/>
            <person name="Li W."/>
            <person name="Chen H.Y."/>
            <person name="Chen S.E."/>
            <person name="Zhou L.G."/>
            <person name="Ni X.B."/>
            <person name="Tian J.H."/>
            <person name="Sheng Y."/>
            <person name="Liu T."/>
            <person name="Pan Y.S."/>
            <person name="Xia L.Y."/>
            <person name="Li J."/>
            <person name="Zhao F."/>
            <person name="Cao W.C."/>
        </authorList>
    </citation>
    <scope>NUCLEOTIDE SEQUENCE</scope>
    <source>
        <strain evidence="1">Rmic-2018</strain>
    </source>
</reference>
<dbReference type="PANTHER" id="PTHR11733">
    <property type="entry name" value="ZINC METALLOPROTEASE FAMILY M13 NEPRILYSIN-RELATED"/>
    <property type="match status" value="1"/>
</dbReference>
<dbReference type="InterPro" id="IPR000718">
    <property type="entry name" value="Peptidase_M13"/>
</dbReference>
<organism evidence="1 2">
    <name type="scientific">Rhipicephalus microplus</name>
    <name type="common">Cattle tick</name>
    <name type="synonym">Boophilus microplus</name>
    <dbReference type="NCBI Taxonomy" id="6941"/>
    <lineage>
        <taxon>Eukaryota</taxon>
        <taxon>Metazoa</taxon>
        <taxon>Ecdysozoa</taxon>
        <taxon>Arthropoda</taxon>
        <taxon>Chelicerata</taxon>
        <taxon>Arachnida</taxon>
        <taxon>Acari</taxon>
        <taxon>Parasitiformes</taxon>
        <taxon>Ixodida</taxon>
        <taxon>Ixodoidea</taxon>
        <taxon>Ixodidae</taxon>
        <taxon>Rhipicephalinae</taxon>
        <taxon>Rhipicephalus</taxon>
        <taxon>Boophilus</taxon>
    </lineage>
</organism>
<dbReference type="InterPro" id="IPR024079">
    <property type="entry name" value="MetalloPept_cat_dom_sf"/>
</dbReference>
<reference evidence="1" key="2">
    <citation type="submission" date="2021-09" db="EMBL/GenBank/DDBJ databases">
        <authorList>
            <person name="Jia N."/>
            <person name="Wang J."/>
            <person name="Shi W."/>
            <person name="Du L."/>
            <person name="Sun Y."/>
            <person name="Zhan W."/>
            <person name="Jiang J."/>
            <person name="Wang Q."/>
            <person name="Zhang B."/>
            <person name="Ji P."/>
            <person name="Sakyi L.B."/>
            <person name="Cui X."/>
            <person name="Yuan T."/>
            <person name="Jiang B."/>
            <person name="Yang W."/>
            <person name="Lam T.T.-Y."/>
            <person name="Chang Q."/>
            <person name="Ding S."/>
            <person name="Wang X."/>
            <person name="Zhu J."/>
            <person name="Ruan X."/>
            <person name="Zhao L."/>
            <person name="Wei J."/>
            <person name="Que T."/>
            <person name="Du C."/>
            <person name="Cheng J."/>
            <person name="Dai P."/>
            <person name="Han X."/>
            <person name="Huang E."/>
            <person name="Gao Y."/>
            <person name="Liu J."/>
            <person name="Shao H."/>
            <person name="Ye R."/>
            <person name="Li L."/>
            <person name="Wei W."/>
            <person name="Wang X."/>
            <person name="Wang C."/>
            <person name="Huo Q."/>
            <person name="Li W."/>
            <person name="Guo W."/>
            <person name="Chen H."/>
            <person name="Chen S."/>
            <person name="Zhou L."/>
            <person name="Zhou L."/>
            <person name="Ni X."/>
            <person name="Tian J."/>
            <person name="Zhou Y."/>
            <person name="Sheng Y."/>
            <person name="Liu T."/>
            <person name="Pan Y."/>
            <person name="Xia L."/>
            <person name="Li J."/>
            <person name="Zhao F."/>
            <person name="Cao W."/>
        </authorList>
    </citation>
    <scope>NUCLEOTIDE SEQUENCE</scope>
    <source>
        <strain evidence="1">Rmic-2018</strain>
        <tissue evidence="1">Larvae</tissue>
    </source>
</reference>
<dbReference type="Proteomes" id="UP000821866">
    <property type="component" value="Chromosome 10"/>
</dbReference>
<keyword evidence="2" id="KW-1185">Reference proteome</keyword>
<dbReference type="GO" id="GO:0004222">
    <property type="term" value="F:metalloendopeptidase activity"/>
    <property type="evidence" value="ECO:0007669"/>
    <property type="project" value="InterPro"/>
</dbReference>
<dbReference type="EMBL" id="JABSTU010000002">
    <property type="protein sequence ID" value="KAH8036934.1"/>
    <property type="molecule type" value="Genomic_DNA"/>
</dbReference>
<dbReference type="GO" id="GO:0005886">
    <property type="term" value="C:plasma membrane"/>
    <property type="evidence" value="ECO:0007669"/>
    <property type="project" value="TreeGrafter"/>
</dbReference>
<sequence length="576" mass="64594">MSSYVESVKGFIQRGLVPEERNSSGAAHMAYSAFNACLSRSAGGLDTVKSFAEFMSARKIPWPSSAPQDADPLDVLVDLAVNWRVPLLFDVRLLYTERENPLVVAFEGIGDVTLLRMEQLSDSNLSVGEYDNLLRSVAGYLREGAVLSDEACRQLRQDEGSVRNNVTPIAWSEEEEVDVFVAYLNDSVSEMGPTWLTLLQRHLGRDVNLSPSTKLLAHSGRHFHAVLTLLDSVPRDRLLNVIGWTFAYSYLWLVNPDLNHFQPGKESDVFDVQAACFLAIQESYGMLLVAPQFLAYFHQQDNRQRLFDLLNETTQALARAVLASRSLANVTKNWAVEKILQSTRRQLWPPEPFFHAELLDELYEGFPAAVTTSPGLFKSLFEARRAARRILKNSYYSRLLTGSVQWPAKEVRYWYSGDLLQVSLSALFPPSYYHDDAGVSAYSGLGFQIARALVRTVDEHGRTTDDTAKHEWKQVAKCRLDSTNTSRERDAVVRLFALNVALEALRSNTKNQLEGLEGLEQLTGLQTFYVSFCSKFCGHRRGSELCSVAMNASEFGDAFECPVVPSASKDRRCLVV</sequence>
<dbReference type="PANTHER" id="PTHR11733:SF241">
    <property type="entry name" value="GH26575P-RELATED"/>
    <property type="match status" value="1"/>
</dbReference>
<dbReference type="PROSITE" id="PS51885">
    <property type="entry name" value="NEPRILYSIN"/>
    <property type="match status" value="1"/>
</dbReference>
<dbReference type="GO" id="GO:0016485">
    <property type="term" value="P:protein processing"/>
    <property type="evidence" value="ECO:0007669"/>
    <property type="project" value="TreeGrafter"/>
</dbReference>
<dbReference type="VEuPathDB" id="VectorBase:LOC119179254"/>
<dbReference type="Gene3D" id="3.40.390.10">
    <property type="entry name" value="Collagenase (Catalytic Domain)"/>
    <property type="match status" value="1"/>
</dbReference>
<dbReference type="AlphaFoldDB" id="A0A9J6ERD0"/>
<dbReference type="Gene3D" id="1.10.1380.10">
    <property type="entry name" value="Neutral endopeptidase , domain2"/>
    <property type="match status" value="1"/>
</dbReference>
<evidence type="ECO:0000313" key="1">
    <source>
        <dbReference type="EMBL" id="KAH8036934.1"/>
    </source>
</evidence>
<name>A0A9J6ERD0_RHIMP</name>
<evidence type="ECO:0000313" key="2">
    <source>
        <dbReference type="Proteomes" id="UP000821866"/>
    </source>
</evidence>
<protein>
    <submittedName>
        <fullName evidence="1">Uncharacterized protein</fullName>
    </submittedName>
</protein>
<comment type="caution">
    <text evidence="1">The sequence shown here is derived from an EMBL/GenBank/DDBJ whole genome shotgun (WGS) entry which is preliminary data.</text>
</comment>
<accession>A0A9J6ERD0</accession>
<proteinExistence type="predicted"/>
<gene>
    <name evidence="1" type="ORF">HPB51_007357</name>
</gene>
<dbReference type="InterPro" id="IPR042089">
    <property type="entry name" value="Peptidase_M13_dom_2"/>
</dbReference>